<dbReference type="GO" id="GO:0016020">
    <property type="term" value="C:membrane"/>
    <property type="evidence" value="ECO:0007669"/>
    <property type="project" value="GOC"/>
</dbReference>
<evidence type="ECO:0000313" key="9">
    <source>
        <dbReference type="EMBL" id="KAK4307073.1"/>
    </source>
</evidence>
<organism evidence="9 10">
    <name type="scientific">Petrolisthes manimaculis</name>
    <dbReference type="NCBI Taxonomy" id="1843537"/>
    <lineage>
        <taxon>Eukaryota</taxon>
        <taxon>Metazoa</taxon>
        <taxon>Ecdysozoa</taxon>
        <taxon>Arthropoda</taxon>
        <taxon>Crustacea</taxon>
        <taxon>Multicrustacea</taxon>
        <taxon>Malacostraca</taxon>
        <taxon>Eumalacostraca</taxon>
        <taxon>Eucarida</taxon>
        <taxon>Decapoda</taxon>
        <taxon>Pleocyemata</taxon>
        <taxon>Anomura</taxon>
        <taxon>Galatheoidea</taxon>
        <taxon>Porcellanidae</taxon>
        <taxon>Petrolisthes</taxon>
    </lineage>
</organism>
<evidence type="ECO:0000256" key="7">
    <source>
        <dbReference type="SAM" id="Phobius"/>
    </source>
</evidence>
<evidence type="ECO:0000256" key="3">
    <source>
        <dbReference type="ARBA" id="ARBA00022989"/>
    </source>
</evidence>
<keyword evidence="10" id="KW-1185">Reference proteome</keyword>
<dbReference type="AlphaFoldDB" id="A0AAE1PFD9"/>
<comment type="caution">
    <text evidence="9">The sequence shown here is derived from an EMBL/GenBank/DDBJ whole genome shotgun (WGS) entry which is preliminary data.</text>
</comment>
<dbReference type="InterPro" id="IPR006694">
    <property type="entry name" value="Fatty_acid_hydroxylase"/>
</dbReference>
<dbReference type="InterPro" id="IPR051689">
    <property type="entry name" value="Sterol_desaturase/TMEM195"/>
</dbReference>
<gene>
    <name evidence="9" type="ORF">Pmani_021128</name>
</gene>
<sequence length="400" mass="45320">MADGGGVLGVVVAGGATPTPTRQHSLPNTCYILRSLQCTIDRMCCLYFTVRLLVRGLEFGTYTWVWQHYGLLPTPDDSIMTAIALVIFIDLGYYWLHRASHEIMVLWAIHQVHHSSQYLTMTVGLRHSPLQRLFSWVFYLPLAVLGVPPAYMLSHIQFNLLYQCWLHTEAISTLGPLEYIFNTPNHHRVHHGSNIYCLDKNYGGVFIFWDYLFGTFQPPKSDEETVYGILVFYFKYVLQKSFNMDNFWNGLVALIKGPSWVPGGPWTGYDEDKIIVTADREYKAAKATLTTHVYIVLHLLAAITITSCLTTLPSVSPMEVFVYSMMVVAALTCIGILYEQPHYTRTMEVWRCAAGLLLSFLLPPPASTLSPLLMALYTASLAVWILHPAIVLTHHHCKQQ</sequence>
<evidence type="ECO:0000313" key="10">
    <source>
        <dbReference type="Proteomes" id="UP001292094"/>
    </source>
</evidence>
<protein>
    <recommendedName>
        <fullName evidence="8">Fatty acid hydroxylase domain-containing protein</fullName>
    </recommendedName>
</protein>
<keyword evidence="6 7" id="KW-0472">Membrane</keyword>
<dbReference type="GO" id="GO:0050479">
    <property type="term" value="F:glyceryl-ether monooxygenase activity"/>
    <property type="evidence" value="ECO:0007669"/>
    <property type="project" value="TreeGrafter"/>
</dbReference>
<dbReference type="GO" id="GO:0006643">
    <property type="term" value="P:membrane lipid metabolic process"/>
    <property type="evidence" value="ECO:0007669"/>
    <property type="project" value="TreeGrafter"/>
</dbReference>
<proteinExistence type="predicted"/>
<feature type="transmembrane region" description="Helical" evidence="7">
    <location>
        <begin position="349"/>
        <end position="366"/>
    </location>
</feature>
<dbReference type="GO" id="GO:0005506">
    <property type="term" value="F:iron ion binding"/>
    <property type="evidence" value="ECO:0007669"/>
    <property type="project" value="InterPro"/>
</dbReference>
<feature type="transmembrane region" description="Helical" evidence="7">
    <location>
        <begin position="293"/>
        <end position="314"/>
    </location>
</feature>
<evidence type="ECO:0000256" key="4">
    <source>
        <dbReference type="ARBA" id="ARBA00023002"/>
    </source>
</evidence>
<dbReference type="Proteomes" id="UP001292094">
    <property type="component" value="Unassembled WGS sequence"/>
</dbReference>
<evidence type="ECO:0000256" key="6">
    <source>
        <dbReference type="ARBA" id="ARBA00023136"/>
    </source>
</evidence>
<dbReference type="Pfam" id="PF04116">
    <property type="entry name" value="FA_hydroxylase"/>
    <property type="match status" value="1"/>
</dbReference>
<feature type="transmembrane region" description="Helical" evidence="7">
    <location>
        <begin position="320"/>
        <end position="337"/>
    </location>
</feature>
<keyword evidence="4" id="KW-0560">Oxidoreductase</keyword>
<name>A0AAE1PFD9_9EUCA</name>
<keyword evidence="5" id="KW-0443">Lipid metabolism</keyword>
<feature type="transmembrane region" description="Helical" evidence="7">
    <location>
        <begin position="78"/>
        <end position="96"/>
    </location>
</feature>
<dbReference type="GO" id="GO:0005783">
    <property type="term" value="C:endoplasmic reticulum"/>
    <property type="evidence" value="ECO:0007669"/>
    <property type="project" value="TreeGrafter"/>
</dbReference>
<feature type="transmembrane region" description="Helical" evidence="7">
    <location>
        <begin position="372"/>
        <end position="392"/>
    </location>
</feature>
<feature type="domain" description="Fatty acid hydroxylase" evidence="8">
    <location>
        <begin position="83"/>
        <end position="215"/>
    </location>
</feature>
<comment type="subcellular location">
    <subcellularLocation>
        <location evidence="1">Endomembrane system</location>
        <topology evidence="1">Multi-pass membrane protein</topology>
    </subcellularLocation>
</comment>
<evidence type="ECO:0000259" key="8">
    <source>
        <dbReference type="Pfam" id="PF04116"/>
    </source>
</evidence>
<keyword evidence="3 7" id="KW-1133">Transmembrane helix</keyword>
<evidence type="ECO:0000256" key="1">
    <source>
        <dbReference type="ARBA" id="ARBA00004127"/>
    </source>
</evidence>
<keyword evidence="2 7" id="KW-0812">Transmembrane</keyword>
<dbReference type="GO" id="GO:0008610">
    <property type="term" value="P:lipid biosynthetic process"/>
    <property type="evidence" value="ECO:0007669"/>
    <property type="project" value="InterPro"/>
</dbReference>
<evidence type="ECO:0000256" key="2">
    <source>
        <dbReference type="ARBA" id="ARBA00022692"/>
    </source>
</evidence>
<evidence type="ECO:0000256" key="5">
    <source>
        <dbReference type="ARBA" id="ARBA00023098"/>
    </source>
</evidence>
<reference evidence="9" key="1">
    <citation type="submission" date="2023-11" db="EMBL/GenBank/DDBJ databases">
        <title>Genome assemblies of two species of porcelain crab, Petrolisthes cinctipes and Petrolisthes manimaculis (Anomura: Porcellanidae).</title>
        <authorList>
            <person name="Angst P."/>
        </authorList>
    </citation>
    <scope>NUCLEOTIDE SEQUENCE</scope>
    <source>
        <strain evidence="9">PB745_02</strain>
        <tissue evidence="9">Gill</tissue>
    </source>
</reference>
<dbReference type="PANTHER" id="PTHR21624">
    <property type="entry name" value="STEROL DESATURASE-RELATED PROTEIN"/>
    <property type="match status" value="1"/>
</dbReference>
<dbReference type="PANTHER" id="PTHR21624:SF1">
    <property type="entry name" value="ALKYLGLYCEROL MONOOXYGENASE"/>
    <property type="match status" value="1"/>
</dbReference>
<dbReference type="EMBL" id="JAWZYT010002035">
    <property type="protein sequence ID" value="KAK4307073.1"/>
    <property type="molecule type" value="Genomic_DNA"/>
</dbReference>
<accession>A0AAE1PFD9</accession>